<name>A0A8H7Z093_AJECA</name>
<reference evidence="1 2" key="1">
    <citation type="submission" date="2021-01" db="EMBL/GenBank/DDBJ databases">
        <title>Chromosome-level genome assembly of a human fungal pathogen reveals clustering of transcriptionally co-regulated genes.</title>
        <authorList>
            <person name="Voorhies M."/>
            <person name="Cohen S."/>
            <person name="Shea T.P."/>
            <person name="Petrus S."/>
            <person name="Munoz J.F."/>
            <person name="Poplawski S."/>
            <person name="Goldman W.E."/>
            <person name="Michael T."/>
            <person name="Cuomo C.A."/>
            <person name="Sil A."/>
            <person name="Beyhan S."/>
        </authorList>
    </citation>
    <scope>NUCLEOTIDE SEQUENCE [LARGE SCALE GENOMIC DNA]</scope>
    <source>
        <strain evidence="1 2">G184AR</strain>
    </source>
</reference>
<dbReference type="AlphaFoldDB" id="A0A8H7Z093"/>
<evidence type="ECO:0000313" key="2">
    <source>
        <dbReference type="Proteomes" id="UP000670092"/>
    </source>
</evidence>
<comment type="caution">
    <text evidence="1">The sequence shown here is derived from an EMBL/GenBank/DDBJ whole genome shotgun (WGS) entry which is preliminary data.</text>
</comment>
<accession>A0A8H7Z093</accession>
<sequence length="89" mass="10274">MGECECKESRDERGKVEKLIPELFSPRKRRINPYLCIWILQHSKLTKSHRDERLNPPCASELGNLTMECTKISSAGVPRLSDMCKLKSR</sequence>
<dbReference type="VEuPathDB" id="FungiDB:I7I52_08801"/>
<dbReference type="Proteomes" id="UP000670092">
    <property type="component" value="Unassembled WGS sequence"/>
</dbReference>
<dbReference type="EMBL" id="JAEVHI010000002">
    <property type="protein sequence ID" value="KAG5298739.1"/>
    <property type="molecule type" value="Genomic_DNA"/>
</dbReference>
<protein>
    <submittedName>
        <fullName evidence="1">Uncharacterized protein</fullName>
    </submittedName>
</protein>
<proteinExistence type="predicted"/>
<organism evidence="1 2">
    <name type="scientific">Ajellomyces capsulatus</name>
    <name type="common">Darling's disease fungus</name>
    <name type="synonym">Histoplasma capsulatum</name>
    <dbReference type="NCBI Taxonomy" id="5037"/>
    <lineage>
        <taxon>Eukaryota</taxon>
        <taxon>Fungi</taxon>
        <taxon>Dikarya</taxon>
        <taxon>Ascomycota</taxon>
        <taxon>Pezizomycotina</taxon>
        <taxon>Eurotiomycetes</taxon>
        <taxon>Eurotiomycetidae</taxon>
        <taxon>Onygenales</taxon>
        <taxon>Ajellomycetaceae</taxon>
        <taxon>Histoplasma</taxon>
    </lineage>
</organism>
<evidence type="ECO:0000313" key="1">
    <source>
        <dbReference type="EMBL" id="KAG5298739.1"/>
    </source>
</evidence>
<gene>
    <name evidence="1" type="ORF">I7I52_08801</name>
</gene>